<dbReference type="RefSeq" id="WP_114409584.1">
    <property type="nucleotide sequence ID" value="NZ_QOWE01000032.1"/>
</dbReference>
<sequence length="284" mass="31321">MKKSQVVVLALLCFLGACTGKKSKDDTGNQAVNGEATAEKQPLAYDLTTPTRRFTLPPDLEEISGLSYYKDNQLLCVQDEKAVAYIYDLKKEAVTDSSVFGGYGDYEGIEWAKGEIYTLKSNGDLYHFKPFSKEIARTPTDLPAKTEVEGLAYDAETERLLIAVKENPKKNEKAVYTYDIKTKVVYKGLTIKDDLLTQAGVPFNKFKPSGLAVHPKTGDLYFLTSVGKMVVVLNRKGKVVATEALDPKLYRQPEGICFAPDGTLYIASEGDGKPGYILEFANQP</sequence>
<keyword evidence="5" id="KW-1185">Reference proteome</keyword>
<evidence type="ECO:0000313" key="5">
    <source>
        <dbReference type="Proteomes" id="UP000253383"/>
    </source>
</evidence>
<name>A0A368JHI4_9BACT</name>
<keyword evidence="2" id="KW-1003">Cell membrane</keyword>
<dbReference type="PROSITE" id="PS51257">
    <property type="entry name" value="PROKAR_LIPOPROTEIN"/>
    <property type="match status" value="1"/>
</dbReference>
<proteinExistence type="predicted"/>
<keyword evidence="3" id="KW-0472">Membrane</keyword>
<protein>
    <recommendedName>
        <fullName evidence="6">SMP-30/Gluconolactonase/LRE-like region domain-containing protein</fullName>
    </recommendedName>
</protein>
<accession>A0A368JHI4</accession>
<dbReference type="Gene3D" id="2.130.10.10">
    <property type="entry name" value="YVTN repeat-like/Quinoprotein amine dehydrogenase"/>
    <property type="match status" value="1"/>
</dbReference>
<dbReference type="EMBL" id="QOWE01000032">
    <property type="protein sequence ID" value="RCR66013.1"/>
    <property type="molecule type" value="Genomic_DNA"/>
</dbReference>
<reference evidence="4 5" key="1">
    <citation type="submission" date="2018-07" db="EMBL/GenBank/DDBJ databases">
        <title>Genome analysis of Larkinella rosea.</title>
        <authorList>
            <person name="Zhou Z."/>
            <person name="Wang G."/>
        </authorList>
    </citation>
    <scope>NUCLEOTIDE SEQUENCE [LARGE SCALE GENOMIC DNA]</scope>
    <source>
        <strain evidence="5">zzj9</strain>
    </source>
</reference>
<dbReference type="OrthoDB" id="5292493at2"/>
<dbReference type="AlphaFoldDB" id="A0A368JHI4"/>
<evidence type="ECO:0000256" key="2">
    <source>
        <dbReference type="ARBA" id="ARBA00022475"/>
    </source>
</evidence>
<gene>
    <name evidence="4" type="ORF">DUE52_28950</name>
</gene>
<dbReference type="InterPro" id="IPR015943">
    <property type="entry name" value="WD40/YVTN_repeat-like_dom_sf"/>
</dbReference>
<evidence type="ECO:0000256" key="3">
    <source>
        <dbReference type="ARBA" id="ARBA00023136"/>
    </source>
</evidence>
<dbReference type="Pfam" id="PF06977">
    <property type="entry name" value="SdiA-regulated"/>
    <property type="match status" value="1"/>
</dbReference>
<evidence type="ECO:0008006" key="6">
    <source>
        <dbReference type="Google" id="ProtNLM"/>
    </source>
</evidence>
<evidence type="ECO:0000313" key="4">
    <source>
        <dbReference type="EMBL" id="RCR66013.1"/>
    </source>
</evidence>
<dbReference type="GO" id="GO:0005886">
    <property type="term" value="C:plasma membrane"/>
    <property type="evidence" value="ECO:0007669"/>
    <property type="project" value="UniProtKB-SubCell"/>
</dbReference>
<comment type="subcellular location">
    <subcellularLocation>
        <location evidence="1">Cell membrane</location>
    </subcellularLocation>
</comment>
<evidence type="ECO:0000256" key="1">
    <source>
        <dbReference type="ARBA" id="ARBA00004236"/>
    </source>
</evidence>
<dbReference type="SUPFAM" id="SSF101898">
    <property type="entry name" value="NHL repeat"/>
    <property type="match status" value="1"/>
</dbReference>
<organism evidence="4 5">
    <name type="scientific">Larkinella punicea</name>
    <dbReference type="NCBI Taxonomy" id="2315727"/>
    <lineage>
        <taxon>Bacteria</taxon>
        <taxon>Pseudomonadati</taxon>
        <taxon>Bacteroidota</taxon>
        <taxon>Cytophagia</taxon>
        <taxon>Cytophagales</taxon>
        <taxon>Spirosomataceae</taxon>
        <taxon>Larkinella</taxon>
    </lineage>
</organism>
<comment type="caution">
    <text evidence="4">The sequence shown here is derived from an EMBL/GenBank/DDBJ whole genome shotgun (WGS) entry which is preliminary data.</text>
</comment>
<dbReference type="Proteomes" id="UP000253383">
    <property type="component" value="Unassembled WGS sequence"/>
</dbReference>
<dbReference type="InterPro" id="IPR009722">
    <property type="entry name" value="YjiK/CarP"/>
</dbReference>